<sequence>MYLKACFVIALIAVVEMLHGVWRVRVLNPRFGDRKARQLGLISGSALILLIAWLTTPWMGLSSAADCWVVGLLWVAVMLAFDVAVGRLLFKMKWQRILRDFDPRQGGYMALGMLFVLLAPFLAAWLHGFRGW</sequence>
<evidence type="ECO:0000313" key="3">
    <source>
        <dbReference type="Proteomes" id="UP001155241"/>
    </source>
</evidence>
<keyword evidence="1" id="KW-0472">Membrane</keyword>
<feature type="transmembrane region" description="Helical" evidence="1">
    <location>
        <begin position="110"/>
        <end position="129"/>
    </location>
</feature>
<accession>A0A9X2FBB6</accession>
<gene>
    <name evidence="2" type="ORF">NG895_15855</name>
</gene>
<keyword evidence="3" id="KW-1185">Reference proteome</keyword>
<dbReference type="AlphaFoldDB" id="A0A9X2FBB6"/>
<reference evidence="2" key="1">
    <citation type="submission" date="2022-06" db="EMBL/GenBank/DDBJ databases">
        <title>Aeoliella straminimaris, a novel planctomycete from sediments.</title>
        <authorList>
            <person name="Vitorino I.R."/>
            <person name="Lage O.M."/>
        </authorList>
    </citation>
    <scope>NUCLEOTIDE SEQUENCE</scope>
    <source>
        <strain evidence="2">ICT_H6.2</strain>
    </source>
</reference>
<feature type="transmembrane region" description="Helical" evidence="1">
    <location>
        <begin position="36"/>
        <end position="56"/>
    </location>
</feature>
<organism evidence="2 3">
    <name type="scientific">Aeoliella straminimaris</name>
    <dbReference type="NCBI Taxonomy" id="2954799"/>
    <lineage>
        <taxon>Bacteria</taxon>
        <taxon>Pseudomonadati</taxon>
        <taxon>Planctomycetota</taxon>
        <taxon>Planctomycetia</taxon>
        <taxon>Pirellulales</taxon>
        <taxon>Lacipirellulaceae</taxon>
        <taxon>Aeoliella</taxon>
    </lineage>
</organism>
<name>A0A9X2FBB6_9BACT</name>
<proteinExistence type="predicted"/>
<dbReference type="RefSeq" id="WP_252853498.1">
    <property type="nucleotide sequence ID" value="NZ_JAMXLR010000055.1"/>
</dbReference>
<evidence type="ECO:0000313" key="2">
    <source>
        <dbReference type="EMBL" id="MCO6045384.1"/>
    </source>
</evidence>
<dbReference type="EMBL" id="JAMXLR010000055">
    <property type="protein sequence ID" value="MCO6045384.1"/>
    <property type="molecule type" value="Genomic_DNA"/>
</dbReference>
<dbReference type="Proteomes" id="UP001155241">
    <property type="component" value="Unassembled WGS sequence"/>
</dbReference>
<comment type="caution">
    <text evidence="2">The sequence shown here is derived from an EMBL/GenBank/DDBJ whole genome shotgun (WGS) entry which is preliminary data.</text>
</comment>
<keyword evidence="1" id="KW-1133">Transmembrane helix</keyword>
<keyword evidence="1" id="KW-0812">Transmembrane</keyword>
<protein>
    <submittedName>
        <fullName evidence="2">Uncharacterized protein</fullName>
    </submittedName>
</protein>
<feature type="transmembrane region" description="Helical" evidence="1">
    <location>
        <begin position="6"/>
        <end position="24"/>
    </location>
</feature>
<evidence type="ECO:0000256" key="1">
    <source>
        <dbReference type="SAM" id="Phobius"/>
    </source>
</evidence>
<feature type="transmembrane region" description="Helical" evidence="1">
    <location>
        <begin position="68"/>
        <end position="90"/>
    </location>
</feature>